<dbReference type="Gene3D" id="6.10.250.3150">
    <property type="match status" value="1"/>
</dbReference>
<keyword evidence="7" id="KW-1185">Reference proteome</keyword>
<sequence length="466" mass="50702">MKKIKITLALSMLCMSVLASSGTALYANDFEGNEDAWLKRCSVPQETSAQAQECAEFKSYYAGLSDEIANQADDLDKQIASIKGNIDSIQDMVNKQDALVKKINKKIELNDANIRTIQAAITKLDGEIKQKEADIKKRNDLIKKRMVEGQATIGTNTNIEILMGASDLVDLIRKAEGLQKITESDQNEIEKLKEEKAKLDLDKSEQTRLKEDEADKKKQNEKDKKEAENLLKEKEKLLNEYRKQEADLNQKMRSVKADLSALQGNIININTSVAQKIDYSGNGTMVSPIKASKSAGTWYYPASFGGGVHLGMDFAAGVGTPIYAPADGIILYANNPVGTYDGFLGNWIGWPLGGGNTLMFLTQVDGITYAVSFAHMAQSPFPVSAGQEVKQGQQIGAVGASGNVTGPHSHVEVFNLGKMSLSSAISSFQSTVDFAWGCGWGSSALSRTCEVSGPPCRQRPESVFGY</sequence>
<feature type="region of interest" description="Disordered" evidence="2">
    <location>
        <begin position="204"/>
        <end position="227"/>
    </location>
</feature>
<dbReference type="RefSeq" id="WP_117452927.1">
    <property type="nucleotide sequence ID" value="NZ_CP060636.1"/>
</dbReference>
<dbReference type="AlphaFoldDB" id="A0A7G9GNZ5"/>
<dbReference type="InterPro" id="IPR011055">
    <property type="entry name" value="Dup_hybrid_motif"/>
</dbReference>
<dbReference type="Gene3D" id="2.70.70.10">
    <property type="entry name" value="Glucose Permease (Domain IIA)"/>
    <property type="match status" value="1"/>
</dbReference>
<evidence type="ECO:0000259" key="5">
    <source>
        <dbReference type="Pfam" id="PF24568"/>
    </source>
</evidence>
<name>A0A7G9GNZ5_9FIRM</name>
<dbReference type="SUPFAM" id="SSF51261">
    <property type="entry name" value="Duplicated hybrid motif"/>
    <property type="match status" value="1"/>
</dbReference>
<feature type="domain" description="Peptidoglycan hydrolase PcsB coiled-coil" evidence="5">
    <location>
        <begin position="128"/>
        <end position="199"/>
    </location>
</feature>
<dbReference type="Proteomes" id="UP000515856">
    <property type="component" value="Chromosome"/>
</dbReference>
<dbReference type="PANTHER" id="PTHR21666">
    <property type="entry name" value="PEPTIDASE-RELATED"/>
    <property type="match status" value="1"/>
</dbReference>
<feature type="domain" description="M23ase beta-sheet core" evidence="4">
    <location>
        <begin position="308"/>
        <end position="417"/>
    </location>
</feature>
<accession>A0A7G9GNZ5</accession>
<evidence type="ECO:0000256" key="3">
    <source>
        <dbReference type="SAM" id="SignalP"/>
    </source>
</evidence>
<keyword evidence="1 3" id="KW-0732">Signal</keyword>
<evidence type="ECO:0000256" key="1">
    <source>
        <dbReference type="ARBA" id="ARBA00022729"/>
    </source>
</evidence>
<dbReference type="EMBL" id="CP060636">
    <property type="protein sequence ID" value="QNM12527.1"/>
    <property type="molecule type" value="Genomic_DNA"/>
</dbReference>
<dbReference type="GO" id="GO:0004222">
    <property type="term" value="F:metalloendopeptidase activity"/>
    <property type="evidence" value="ECO:0007669"/>
    <property type="project" value="TreeGrafter"/>
</dbReference>
<dbReference type="Pfam" id="PF01551">
    <property type="entry name" value="Peptidase_M23"/>
    <property type="match status" value="1"/>
</dbReference>
<dbReference type="PANTHER" id="PTHR21666:SF286">
    <property type="entry name" value="LIPOPROTEIN NLPD"/>
    <property type="match status" value="1"/>
</dbReference>
<dbReference type="InterPro" id="IPR050570">
    <property type="entry name" value="Cell_wall_metabolism_enzyme"/>
</dbReference>
<dbReference type="Pfam" id="PF24568">
    <property type="entry name" value="CC_PcsB"/>
    <property type="match status" value="1"/>
</dbReference>
<organism evidence="6 7">
    <name type="scientific">[Eubacterium] hominis</name>
    <dbReference type="NCBI Taxonomy" id="2764325"/>
    <lineage>
        <taxon>Bacteria</taxon>
        <taxon>Bacillati</taxon>
        <taxon>Bacillota</taxon>
        <taxon>Erysipelotrichia</taxon>
        <taxon>Erysipelotrichales</taxon>
        <taxon>Erysipelotrichaceae</taxon>
        <taxon>Amedibacillus</taxon>
    </lineage>
</organism>
<dbReference type="CDD" id="cd12797">
    <property type="entry name" value="M23_peptidase"/>
    <property type="match status" value="1"/>
</dbReference>
<dbReference type="InterPro" id="IPR057309">
    <property type="entry name" value="PcsB_CC"/>
</dbReference>
<feature type="chain" id="PRO_5038399857" evidence="3">
    <location>
        <begin position="20"/>
        <end position="466"/>
    </location>
</feature>
<protein>
    <submittedName>
        <fullName evidence="6">Peptidoglycan DD-metalloendopeptidase family protein</fullName>
    </submittedName>
</protein>
<gene>
    <name evidence="6" type="ORF">H9Q80_00795</name>
</gene>
<reference evidence="6 7" key="1">
    <citation type="submission" date="2020-08" db="EMBL/GenBank/DDBJ databases">
        <authorList>
            <person name="Liu C."/>
            <person name="Sun Q."/>
        </authorList>
    </citation>
    <scope>NUCLEOTIDE SEQUENCE [LARGE SCALE GENOMIC DNA]</scope>
    <source>
        <strain evidence="6 7">NSJ-61</strain>
    </source>
</reference>
<evidence type="ECO:0000256" key="2">
    <source>
        <dbReference type="SAM" id="MobiDB-lite"/>
    </source>
</evidence>
<proteinExistence type="predicted"/>
<feature type="signal peptide" evidence="3">
    <location>
        <begin position="1"/>
        <end position="19"/>
    </location>
</feature>
<dbReference type="InterPro" id="IPR016047">
    <property type="entry name" value="M23ase_b-sheet_dom"/>
</dbReference>
<dbReference type="KEGG" id="ehn:H9Q80_00795"/>
<evidence type="ECO:0000259" key="4">
    <source>
        <dbReference type="Pfam" id="PF01551"/>
    </source>
</evidence>
<evidence type="ECO:0000313" key="6">
    <source>
        <dbReference type="EMBL" id="QNM12527.1"/>
    </source>
</evidence>
<evidence type="ECO:0000313" key="7">
    <source>
        <dbReference type="Proteomes" id="UP000515856"/>
    </source>
</evidence>